<keyword evidence="3" id="KW-1185">Reference proteome</keyword>
<dbReference type="InterPro" id="IPR036873">
    <property type="entry name" value="Rhodanese-like_dom_sf"/>
</dbReference>
<dbReference type="SMART" id="SM00450">
    <property type="entry name" value="RHOD"/>
    <property type="match status" value="1"/>
</dbReference>
<gene>
    <name evidence="2" type="ORF">HDU87_008740</name>
</gene>
<evidence type="ECO:0000259" key="1">
    <source>
        <dbReference type="PROSITE" id="PS50206"/>
    </source>
</evidence>
<dbReference type="GO" id="GO:0004792">
    <property type="term" value="F:thiosulfate-cyanide sulfurtransferase activity"/>
    <property type="evidence" value="ECO:0007669"/>
    <property type="project" value="TreeGrafter"/>
</dbReference>
<dbReference type="PROSITE" id="PS50206">
    <property type="entry name" value="RHODANESE_3"/>
    <property type="match status" value="1"/>
</dbReference>
<sequence>MLARATARFPPSTIARLHVRFFSQTAAARGPLFSAHVASLKKHVKEISTSELNAKLTARPEGPGAAFHLLDVRETKEWNQGRLPYAVYTGRGCLERDIEGIVADPYDEIVLYCGSGMRSVLAADALQKLGYKNVTSLRGGIGAWTKEGLPLGQSTKTFSDLVEDY</sequence>
<evidence type="ECO:0000313" key="3">
    <source>
        <dbReference type="Proteomes" id="UP001212152"/>
    </source>
</evidence>
<dbReference type="EMBL" id="JADGJQ010000094">
    <property type="protein sequence ID" value="KAJ3170505.1"/>
    <property type="molecule type" value="Genomic_DNA"/>
</dbReference>
<dbReference type="CDD" id="cd00158">
    <property type="entry name" value="RHOD"/>
    <property type="match status" value="1"/>
</dbReference>
<proteinExistence type="predicted"/>
<evidence type="ECO:0000313" key="2">
    <source>
        <dbReference type="EMBL" id="KAJ3170505.1"/>
    </source>
</evidence>
<dbReference type="PANTHER" id="PTHR44086:SF10">
    <property type="entry name" value="THIOSULFATE SULFURTRANSFERASE_RHODANESE-LIKE DOMAIN-CONTAINING PROTEIN 3"/>
    <property type="match status" value="1"/>
</dbReference>
<dbReference type="GO" id="GO:0005739">
    <property type="term" value="C:mitochondrion"/>
    <property type="evidence" value="ECO:0007669"/>
    <property type="project" value="TreeGrafter"/>
</dbReference>
<dbReference type="PANTHER" id="PTHR44086">
    <property type="entry name" value="THIOSULFATE SULFURTRANSFERASE RDL2, MITOCHONDRIAL-RELATED"/>
    <property type="match status" value="1"/>
</dbReference>
<dbReference type="InterPro" id="IPR001763">
    <property type="entry name" value="Rhodanese-like_dom"/>
</dbReference>
<dbReference type="AlphaFoldDB" id="A0AAD5TD65"/>
<dbReference type="Pfam" id="PF00581">
    <property type="entry name" value="Rhodanese"/>
    <property type="match status" value="1"/>
</dbReference>
<feature type="domain" description="Rhodanese" evidence="1">
    <location>
        <begin position="63"/>
        <end position="153"/>
    </location>
</feature>
<accession>A0AAD5TD65</accession>
<reference evidence="2" key="1">
    <citation type="submission" date="2020-05" db="EMBL/GenBank/DDBJ databases">
        <title>Phylogenomic resolution of chytrid fungi.</title>
        <authorList>
            <person name="Stajich J.E."/>
            <person name="Amses K."/>
            <person name="Simmons R."/>
            <person name="Seto K."/>
            <person name="Myers J."/>
            <person name="Bonds A."/>
            <person name="Quandt C.A."/>
            <person name="Barry K."/>
            <person name="Liu P."/>
            <person name="Grigoriev I."/>
            <person name="Longcore J.E."/>
            <person name="James T.Y."/>
        </authorList>
    </citation>
    <scope>NUCLEOTIDE SEQUENCE</scope>
    <source>
        <strain evidence="2">JEL0379</strain>
    </source>
</reference>
<name>A0AAD5TD65_9FUNG</name>
<dbReference type="SUPFAM" id="SSF52821">
    <property type="entry name" value="Rhodanese/Cell cycle control phosphatase"/>
    <property type="match status" value="1"/>
</dbReference>
<dbReference type="Gene3D" id="3.40.250.10">
    <property type="entry name" value="Rhodanese-like domain"/>
    <property type="match status" value="1"/>
</dbReference>
<dbReference type="Proteomes" id="UP001212152">
    <property type="component" value="Unassembled WGS sequence"/>
</dbReference>
<comment type="caution">
    <text evidence="2">The sequence shown here is derived from an EMBL/GenBank/DDBJ whole genome shotgun (WGS) entry which is preliminary data.</text>
</comment>
<organism evidence="2 3">
    <name type="scientific">Geranomyces variabilis</name>
    <dbReference type="NCBI Taxonomy" id="109894"/>
    <lineage>
        <taxon>Eukaryota</taxon>
        <taxon>Fungi</taxon>
        <taxon>Fungi incertae sedis</taxon>
        <taxon>Chytridiomycota</taxon>
        <taxon>Chytridiomycota incertae sedis</taxon>
        <taxon>Chytridiomycetes</taxon>
        <taxon>Spizellomycetales</taxon>
        <taxon>Powellomycetaceae</taxon>
        <taxon>Geranomyces</taxon>
    </lineage>
</organism>
<protein>
    <recommendedName>
        <fullName evidence="1">Rhodanese domain-containing protein</fullName>
    </recommendedName>
</protein>